<dbReference type="EC" id="2.7.1.12" evidence="3"/>
<dbReference type="AlphaFoldDB" id="A0A2I4C8A6"/>
<evidence type="ECO:0000313" key="11">
    <source>
        <dbReference type="Proteomes" id="UP000192220"/>
    </source>
</evidence>
<evidence type="ECO:0000256" key="5">
    <source>
        <dbReference type="ARBA" id="ARBA00022741"/>
    </source>
</evidence>
<dbReference type="RefSeq" id="XP_013876215.1">
    <property type="nucleotide sequence ID" value="XM_014020761.1"/>
</dbReference>
<dbReference type="GeneID" id="106526213"/>
<evidence type="ECO:0000256" key="3">
    <source>
        <dbReference type="ARBA" id="ARBA00012054"/>
    </source>
</evidence>
<comment type="catalytic activity">
    <reaction evidence="9">
        <text>D-gluconate + ATP = 6-phospho-D-gluconate + ADP + H(+)</text>
        <dbReference type="Rhea" id="RHEA:19433"/>
        <dbReference type="ChEBI" id="CHEBI:15378"/>
        <dbReference type="ChEBI" id="CHEBI:18391"/>
        <dbReference type="ChEBI" id="CHEBI:30616"/>
        <dbReference type="ChEBI" id="CHEBI:58759"/>
        <dbReference type="ChEBI" id="CHEBI:456216"/>
        <dbReference type="EC" id="2.7.1.12"/>
    </reaction>
</comment>
<proteinExistence type="inferred from homology"/>
<accession>A0A2I4C8A6</accession>
<dbReference type="CDD" id="cd02021">
    <property type="entry name" value="GntK"/>
    <property type="match status" value="1"/>
</dbReference>
<evidence type="ECO:0000313" key="12">
    <source>
        <dbReference type="RefSeq" id="XP_013876215.1"/>
    </source>
</evidence>
<evidence type="ECO:0000256" key="4">
    <source>
        <dbReference type="ARBA" id="ARBA00022679"/>
    </source>
</evidence>
<dbReference type="InParanoid" id="A0A2I4C8A6"/>
<keyword evidence="6" id="KW-0418">Kinase</keyword>
<comment type="pathway">
    <text evidence="1">Carbohydrate acid metabolism; D-gluconate degradation.</text>
</comment>
<dbReference type="Proteomes" id="UP000192220">
    <property type="component" value="Unplaced"/>
</dbReference>
<protein>
    <recommendedName>
        <fullName evidence="10">Probable gluconokinase</fullName>
        <ecNumber evidence="3">2.7.1.12</ecNumber>
    </recommendedName>
    <alternativeName>
        <fullName evidence="8">Gluconate kinase</fullName>
    </alternativeName>
</protein>
<organism evidence="11 12">
    <name type="scientific">Austrofundulus limnaeus</name>
    <name type="common">Annual killifish</name>
    <dbReference type="NCBI Taxonomy" id="52670"/>
    <lineage>
        <taxon>Eukaryota</taxon>
        <taxon>Metazoa</taxon>
        <taxon>Chordata</taxon>
        <taxon>Craniata</taxon>
        <taxon>Vertebrata</taxon>
        <taxon>Euteleostomi</taxon>
        <taxon>Actinopterygii</taxon>
        <taxon>Neopterygii</taxon>
        <taxon>Teleostei</taxon>
        <taxon>Neoteleostei</taxon>
        <taxon>Acanthomorphata</taxon>
        <taxon>Ovalentaria</taxon>
        <taxon>Atherinomorphae</taxon>
        <taxon>Cyprinodontiformes</taxon>
        <taxon>Rivulidae</taxon>
        <taxon>Austrofundulus</taxon>
    </lineage>
</organism>
<dbReference type="GO" id="GO:0005524">
    <property type="term" value="F:ATP binding"/>
    <property type="evidence" value="ECO:0007669"/>
    <property type="project" value="UniProtKB-KW"/>
</dbReference>
<dbReference type="SUPFAM" id="SSF52540">
    <property type="entry name" value="P-loop containing nucleoside triphosphate hydrolases"/>
    <property type="match status" value="1"/>
</dbReference>
<evidence type="ECO:0000256" key="6">
    <source>
        <dbReference type="ARBA" id="ARBA00022777"/>
    </source>
</evidence>
<dbReference type="InterPro" id="IPR006001">
    <property type="entry name" value="Therm_gnt_kin"/>
</dbReference>
<evidence type="ECO:0000256" key="2">
    <source>
        <dbReference type="ARBA" id="ARBA00008420"/>
    </source>
</evidence>
<dbReference type="OrthoDB" id="275177at2759"/>
<dbReference type="PANTHER" id="PTHR43442">
    <property type="entry name" value="GLUCONOKINASE-RELATED"/>
    <property type="match status" value="1"/>
</dbReference>
<dbReference type="STRING" id="52670.A0A2I4C8A6"/>
<dbReference type="KEGG" id="alim:106526213"/>
<sequence>MIYILMGVSGSGKTSLGTFLSEKLGWPFYEGDNFHPHENIQKMARGEPLTDQDRFPWLLKLHEIINRERSSGSDALIACSALKRLYRQILLHGSSALTSSSCPHQSISPPTSSDVFFLYLHGDYDFIYQRMVARKGHYMKADLLRSQFDILEPPTDEENVLPLDIRKSVADLVLEVEKHLLSLK</sequence>
<evidence type="ECO:0000256" key="8">
    <source>
        <dbReference type="ARBA" id="ARBA00029835"/>
    </source>
</evidence>
<dbReference type="GO" id="GO:0005737">
    <property type="term" value="C:cytoplasm"/>
    <property type="evidence" value="ECO:0007669"/>
    <property type="project" value="TreeGrafter"/>
</dbReference>
<evidence type="ECO:0000256" key="1">
    <source>
        <dbReference type="ARBA" id="ARBA00004875"/>
    </source>
</evidence>
<comment type="similarity">
    <text evidence="2">Belongs to the gluconokinase GntK/GntV family.</text>
</comment>
<dbReference type="PANTHER" id="PTHR43442:SF3">
    <property type="entry name" value="GLUCONOKINASE-RELATED"/>
    <property type="match status" value="1"/>
</dbReference>
<reference evidence="12" key="1">
    <citation type="submission" date="2025-08" db="UniProtKB">
        <authorList>
            <consortium name="RefSeq"/>
        </authorList>
    </citation>
    <scope>IDENTIFICATION</scope>
</reference>
<dbReference type="FunFam" id="3.40.50.300:FF:000522">
    <property type="entry name" value="Gluconokinase"/>
    <property type="match status" value="1"/>
</dbReference>
<evidence type="ECO:0000256" key="7">
    <source>
        <dbReference type="ARBA" id="ARBA00022840"/>
    </source>
</evidence>
<keyword evidence="4" id="KW-0808">Transferase</keyword>
<gene>
    <name evidence="12" type="primary">LOC106526213</name>
</gene>
<dbReference type="GO" id="GO:0046316">
    <property type="term" value="F:gluconokinase activity"/>
    <property type="evidence" value="ECO:0007669"/>
    <property type="project" value="UniProtKB-EC"/>
</dbReference>
<dbReference type="UniPathway" id="UPA00792"/>
<dbReference type="Gene3D" id="3.40.50.300">
    <property type="entry name" value="P-loop containing nucleotide triphosphate hydrolases"/>
    <property type="match status" value="1"/>
</dbReference>
<evidence type="ECO:0000256" key="9">
    <source>
        <dbReference type="ARBA" id="ARBA00048090"/>
    </source>
</evidence>
<keyword evidence="7" id="KW-0067">ATP-binding</keyword>
<keyword evidence="5" id="KW-0547">Nucleotide-binding</keyword>
<dbReference type="GO" id="GO:0005975">
    <property type="term" value="P:carbohydrate metabolic process"/>
    <property type="evidence" value="ECO:0007669"/>
    <property type="project" value="InterPro"/>
</dbReference>
<name>A0A2I4C8A6_AUSLI</name>
<keyword evidence="11" id="KW-1185">Reference proteome</keyword>
<evidence type="ECO:0000256" key="10">
    <source>
        <dbReference type="ARBA" id="ARBA00067578"/>
    </source>
</evidence>
<dbReference type="InterPro" id="IPR027417">
    <property type="entry name" value="P-loop_NTPase"/>
</dbReference>